<dbReference type="Gene3D" id="2.40.10.120">
    <property type="match status" value="1"/>
</dbReference>
<evidence type="ECO:0000256" key="2">
    <source>
        <dbReference type="ARBA" id="ARBA00022801"/>
    </source>
</evidence>
<keyword evidence="3" id="KW-0732">Signal</keyword>
<reference evidence="5" key="1">
    <citation type="submission" date="2020-03" db="EMBL/GenBank/DDBJ databases">
        <title>Genome of Pelagibius litoralis DSM 21314T.</title>
        <authorList>
            <person name="Wang G."/>
        </authorList>
    </citation>
    <scope>NUCLEOTIDE SEQUENCE</scope>
    <source>
        <strain evidence="5">DSM 21314</strain>
    </source>
</reference>
<dbReference type="InterPro" id="IPR036034">
    <property type="entry name" value="PDZ_sf"/>
</dbReference>
<dbReference type="InterPro" id="IPR009003">
    <property type="entry name" value="Peptidase_S1_PA"/>
</dbReference>
<dbReference type="SUPFAM" id="SSF50494">
    <property type="entry name" value="Trypsin-like serine proteases"/>
    <property type="match status" value="1"/>
</dbReference>
<dbReference type="SUPFAM" id="SSF50156">
    <property type="entry name" value="PDZ domain-like"/>
    <property type="match status" value="1"/>
</dbReference>
<comment type="caution">
    <text evidence="5">The sequence shown here is derived from an EMBL/GenBank/DDBJ whole genome shotgun (WGS) entry which is preliminary data.</text>
</comment>
<keyword evidence="6" id="KW-1185">Reference proteome</keyword>
<dbReference type="InterPro" id="IPR051201">
    <property type="entry name" value="Chloro_Bact_Ser_Proteases"/>
</dbReference>
<dbReference type="Gene3D" id="2.30.42.10">
    <property type="match status" value="1"/>
</dbReference>
<evidence type="ECO:0000259" key="4">
    <source>
        <dbReference type="PROSITE" id="PS50106"/>
    </source>
</evidence>
<sequence>MAARTRPGLLVLSLVLGWALAALPSHPVAAANFEPVVLNSIVSVLPLWPGHPQGGQPQLPPGVAPEGTAVAIASGGYLVTANHVVARALSIKVRLPDGRELPAELVGRDPASDLALLKIAADLPPLPYGPEPALASPVCAVGNQFGLDLSVTCGVVSAVHRAGTGFNPIEDFIQTDAAMNPGASGGALVDPQGRLVGLLSAIFTKDSDANIGVNFAASAPLVRRVVEDLIAYGEVRRGKLGLGMAALEPEERERWTGLRLWGVQPGGAGAAAGLKVGDLVTAVDGRPVRKLAEATSAIQMKRPGEVVEITVLRDEQLLTLRLTLAP</sequence>
<dbReference type="Pfam" id="PF13365">
    <property type="entry name" value="Trypsin_2"/>
    <property type="match status" value="1"/>
</dbReference>
<dbReference type="Proteomes" id="UP000761264">
    <property type="component" value="Unassembled WGS sequence"/>
</dbReference>
<accession>A0A967KEM6</accession>
<dbReference type="PROSITE" id="PS50106">
    <property type="entry name" value="PDZ"/>
    <property type="match status" value="1"/>
</dbReference>
<dbReference type="AlphaFoldDB" id="A0A967KEM6"/>
<evidence type="ECO:0000313" key="6">
    <source>
        <dbReference type="Proteomes" id="UP000761264"/>
    </source>
</evidence>
<dbReference type="PANTHER" id="PTHR43343:SF3">
    <property type="entry name" value="PROTEASE DO-LIKE 8, CHLOROPLASTIC"/>
    <property type="match status" value="1"/>
</dbReference>
<dbReference type="EMBL" id="JAAQPH010000016">
    <property type="protein sequence ID" value="NIA70830.1"/>
    <property type="molecule type" value="Genomic_DNA"/>
</dbReference>
<evidence type="ECO:0000313" key="5">
    <source>
        <dbReference type="EMBL" id="NIA70830.1"/>
    </source>
</evidence>
<dbReference type="InterPro" id="IPR001940">
    <property type="entry name" value="Peptidase_S1C"/>
</dbReference>
<protein>
    <submittedName>
        <fullName evidence="5">PDZ domain-containing protein</fullName>
    </submittedName>
</protein>
<dbReference type="RefSeq" id="WP_167227843.1">
    <property type="nucleotide sequence ID" value="NZ_JAAQPH010000016.1"/>
</dbReference>
<evidence type="ECO:0000256" key="1">
    <source>
        <dbReference type="ARBA" id="ARBA00022670"/>
    </source>
</evidence>
<gene>
    <name evidence="5" type="ORF">HBA54_19710</name>
</gene>
<dbReference type="Pfam" id="PF13180">
    <property type="entry name" value="PDZ_2"/>
    <property type="match status" value="1"/>
</dbReference>
<keyword evidence="1" id="KW-0645">Protease</keyword>
<dbReference type="PANTHER" id="PTHR43343">
    <property type="entry name" value="PEPTIDASE S12"/>
    <property type="match status" value="1"/>
</dbReference>
<dbReference type="GO" id="GO:0006508">
    <property type="term" value="P:proteolysis"/>
    <property type="evidence" value="ECO:0007669"/>
    <property type="project" value="UniProtKB-KW"/>
</dbReference>
<proteinExistence type="predicted"/>
<keyword evidence="2" id="KW-0378">Hydrolase</keyword>
<feature type="chain" id="PRO_5038137588" evidence="3">
    <location>
        <begin position="31"/>
        <end position="326"/>
    </location>
</feature>
<feature type="domain" description="PDZ" evidence="4">
    <location>
        <begin position="229"/>
        <end position="315"/>
    </location>
</feature>
<dbReference type="GO" id="GO:0004252">
    <property type="term" value="F:serine-type endopeptidase activity"/>
    <property type="evidence" value="ECO:0007669"/>
    <property type="project" value="InterPro"/>
</dbReference>
<dbReference type="SMART" id="SM00228">
    <property type="entry name" value="PDZ"/>
    <property type="match status" value="1"/>
</dbReference>
<name>A0A967KEM6_9PROT</name>
<dbReference type="PRINTS" id="PR00834">
    <property type="entry name" value="PROTEASES2C"/>
</dbReference>
<feature type="signal peptide" evidence="3">
    <location>
        <begin position="1"/>
        <end position="30"/>
    </location>
</feature>
<evidence type="ECO:0000256" key="3">
    <source>
        <dbReference type="SAM" id="SignalP"/>
    </source>
</evidence>
<dbReference type="InterPro" id="IPR001478">
    <property type="entry name" value="PDZ"/>
</dbReference>
<organism evidence="5 6">
    <name type="scientific">Pelagibius litoralis</name>
    <dbReference type="NCBI Taxonomy" id="374515"/>
    <lineage>
        <taxon>Bacteria</taxon>
        <taxon>Pseudomonadati</taxon>
        <taxon>Pseudomonadota</taxon>
        <taxon>Alphaproteobacteria</taxon>
        <taxon>Rhodospirillales</taxon>
        <taxon>Rhodovibrionaceae</taxon>
        <taxon>Pelagibius</taxon>
    </lineage>
</organism>